<proteinExistence type="predicted"/>
<evidence type="ECO:0000256" key="1">
    <source>
        <dbReference type="SAM" id="SignalP"/>
    </source>
</evidence>
<protein>
    <recommendedName>
        <fullName evidence="2">NTF2-like domain-containing protein</fullName>
    </recommendedName>
</protein>
<dbReference type="InterPro" id="IPR058645">
    <property type="entry name" value="NTF2-like_dom_7"/>
</dbReference>
<feature type="domain" description="NTF2-like" evidence="2">
    <location>
        <begin position="26"/>
        <end position="168"/>
    </location>
</feature>
<reference evidence="3" key="2">
    <citation type="submission" date="2023-05" db="EMBL/GenBank/DDBJ databases">
        <authorList>
            <consortium name="Lawrence Berkeley National Laboratory"/>
            <person name="Steindorff A."/>
            <person name="Hensen N."/>
            <person name="Bonometti L."/>
            <person name="Westerberg I."/>
            <person name="Brannstrom I.O."/>
            <person name="Guillou S."/>
            <person name="Cros-Aarteil S."/>
            <person name="Calhoun S."/>
            <person name="Haridas S."/>
            <person name="Kuo A."/>
            <person name="Mondo S."/>
            <person name="Pangilinan J."/>
            <person name="Riley R."/>
            <person name="Labutti K."/>
            <person name="Andreopoulos B."/>
            <person name="Lipzen A."/>
            <person name="Chen C."/>
            <person name="Yanf M."/>
            <person name="Daum C."/>
            <person name="Ng V."/>
            <person name="Clum A."/>
            <person name="Ohm R."/>
            <person name="Martin F."/>
            <person name="Silar P."/>
            <person name="Natvig D."/>
            <person name="Lalanne C."/>
            <person name="Gautier V."/>
            <person name="Ament-Velasquez S.L."/>
            <person name="Kruys A."/>
            <person name="Hutchinson M.I."/>
            <person name="Powell A.J."/>
            <person name="Barry K."/>
            <person name="Miller A.N."/>
            <person name="Grigoriev I.V."/>
            <person name="Debuchy R."/>
            <person name="Gladieux P."/>
            <person name="Thoren M.H."/>
            <person name="Johannesson H."/>
        </authorList>
    </citation>
    <scope>NUCLEOTIDE SEQUENCE</scope>
    <source>
        <strain evidence="3">PSN243</strain>
    </source>
</reference>
<dbReference type="AlphaFoldDB" id="A0AAV9G980"/>
<keyword evidence="4" id="KW-1185">Reference proteome</keyword>
<comment type="caution">
    <text evidence="3">The sequence shown here is derived from an EMBL/GenBank/DDBJ whole genome shotgun (WGS) entry which is preliminary data.</text>
</comment>
<dbReference type="Pfam" id="PF26534">
    <property type="entry name" value="NTF2_7"/>
    <property type="match status" value="1"/>
</dbReference>
<accession>A0AAV9G980</accession>
<gene>
    <name evidence="3" type="ORF">QBC34DRAFT_414549</name>
</gene>
<reference evidence="3" key="1">
    <citation type="journal article" date="2023" name="Mol. Phylogenet. Evol.">
        <title>Genome-scale phylogeny and comparative genomics of the fungal order Sordariales.</title>
        <authorList>
            <person name="Hensen N."/>
            <person name="Bonometti L."/>
            <person name="Westerberg I."/>
            <person name="Brannstrom I.O."/>
            <person name="Guillou S."/>
            <person name="Cros-Aarteil S."/>
            <person name="Calhoun S."/>
            <person name="Haridas S."/>
            <person name="Kuo A."/>
            <person name="Mondo S."/>
            <person name="Pangilinan J."/>
            <person name="Riley R."/>
            <person name="LaButti K."/>
            <person name="Andreopoulos B."/>
            <person name="Lipzen A."/>
            <person name="Chen C."/>
            <person name="Yan M."/>
            <person name="Daum C."/>
            <person name="Ng V."/>
            <person name="Clum A."/>
            <person name="Steindorff A."/>
            <person name="Ohm R.A."/>
            <person name="Martin F."/>
            <person name="Silar P."/>
            <person name="Natvig D.O."/>
            <person name="Lalanne C."/>
            <person name="Gautier V."/>
            <person name="Ament-Velasquez S.L."/>
            <person name="Kruys A."/>
            <person name="Hutchinson M.I."/>
            <person name="Powell A.J."/>
            <person name="Barry K."/>
            <person name="Miller A.N."/>
            <person name="Grigoriev I.V."/>
            <person name="Debuchy R."/>
            <person name="Gladieux P."/>
            <person name="Hiltunen Thoren M."/>
            <person name="Johannesson H."/>
        </authorList>
    </citation>
    <scope>NUCLEOTIDE SEQUENCE</scope>
    <source>
        <strain evidence="3">PSN243</strain>
    </source>
</reference>
<evidence type="ECO:0000313" key="4">
    <source>
        <dbReference type="Proteomes" id="UP001321760"/>
    </source>
</evidence>
<name>A0AAV9G980_9PEZI</name>
<organism evidence="3 4">
    <name type="scientific">Podospora aff. communis PSN243</name>
    <dbReference type="NCBI Taxonomy" id="3040156"/>
    <lineage>
        <taxon>Eukaryota</taxon>
        <taxon>Fungi</taxon>
        <taxon>Dikarya</taxon>
        <taxon>Ascomycota</taxon>
        <taxon>Pezizomycotina</taxon>
        <taxon>Sordariomycetes</taxon>
        <taxon>Sordariomycetidae</taxon>
        <taxon>Sordariales</taxon>
        <taxon>Podosporaceae</taxon>
        <taxon>Podospora</taxon>
    </lineage>
</organism>
<evidence type="ECO:0000313" key="3">
    <source>
        <dbReference type="EMBL" id="KAK4444722.1"/>
    </source>
</evidence>
<keyword evidence="1" id="KW-0732">Signal</keyword>
<feature type="chain" id="PRO_5043911467" description="NTF2-like domain-containing protein" evidence="1">
    <location>
        <begin position="16"/>
        <end position="173"/>
    </location>
</feature>
<feature type="signal peptide" evidence="1">
    <location>
        <begin position="1"/>
        <end position="15"/>
    </location>
</feature>
<dbReference type="EMBL" id="MU865973">
    <property type="protein sequence ID" value="KAK4444722.1"/>
    <property type="molecule type" value="Genomic_DNA"/>
</dbReference>
<sequence length="173" mass="19292">MRFFSILTLATSVSAGLLSRHGDRDKCLKQRDVDGLVEAYKSILSAWDPAKADFLADENFFGYSDSINTVAGIGTGFPIFPNKQAFVDRQNASPDNLPLTIVEVGPWNCNQITVIWSATFTKVPGGTPLPVRGIVVLESNWNKKQKQFEIQNIKVEFNSMNFFRNTGGICERR</sequence>
<evidence type="ECO:0000259" key="2">
    <source>
        <dbReference type="Pfam" id="PF26534"/>
    </source>
</evidence>
<dbReference type="Proteomes" id="UP001321760">
    <property type="component" value="Unassembled WGS sequence"/>
</dbReference>